<feature type="domain" description="DUF1468" evidence="2">
    <location>
        <begin position="11"/>
        <end position="142"/>
    </location>
</feature>
<evidence type="ECO:0000313" key="4">
    <source>
        <dbReference type="Proteomes" id="UP000678281"/>
    </source>
</evidence>
<feature type="transmembrane region" description="Helical" evidence="1">
    <location>
        <begin position="12"/>
        <end position="30"/>
    </location>
</feature>
<dbReference type="InterPro" id="IPR009936">
    <property type="entry name" value="DUF1468"/>
</dbReference>
<proteinExistence type="predicted"/>
<accession>A0A942ECL8</accession>
<comment type="caution">
    <text evidence="3">The sequence shown here is derived from an EMBL/GenBank/DDBJ whole genome shotgun (WGS) entry which is preliminary data.</text>
</comment>
<reference evidence="3" key="1">
    <citation type="submission" date="2021-04" db="EMBL/GenBank/DDBJ databases">
        <title>Devosia litorisediminis sp. nov., isolated from a sand dune.</title>
        <authorList>
            <person name="Park S."/>
            <person name="Yoon J.-H."/>
        </authorList>
    </citation>
    <scope>NUCLEOTIDE SEQUENCE</scope>
    <source>
        <strain evidence="3">BSSL-BM10</strain>
    </source>
</reference>
<keyword evidence="1" id="KW-0812">Transmembrane</keyword>
<dbReference type="Proteomes" id="UP000678281">
    <property type="component" value="Unassembled WGS sequence"/>
</dbReference>
<dbReference type="AlphaFoldDB" id="A0A942ECL8"/>
<feature type="transmembrane region" description="Helical" evidence="1">
    <location>
        <begin position="76"/>
        <end position="106"/>
    </location>
</feature>
<dbReference type="EMBL" id="JAGXTP010000002">
    <property type="protein sequence ID" value="MBS3849777.1"/>
    <property type="molecule type" value="Genomic_DNA"/>
</dbReference>
<evidence type="ECO:0000313" key="3">
    <source>
        <dbReference type="EMBL" id="MBS3849777.1"/>
    </source>
</evidence>
<protein>
    <submittedName>
        <fullName evidence="3">Tripartite tricarboxylate transporter TctB family protein</fullName>
    </submittedName>
</protein>
<sequence length="149" mass="15788">MARLDSRDALAGALITGTGAFFAIYAVSNYQLGTIQRMGTGMFPLGVGLVLAILGLLVMIPAFFRSGHLPAVDVRAPLAVLLSIAVFALLVSPFGLVPAIFGVTIVSSFGEKKVNLKSLIPLCICLSGLAYVVFRLALNLPMNMFAWPF</sequence>
<evidence type="ECO:0000259" key="2">
    <source>
        <dbReference type="Pfam" id="PF07331"/>
    </source>
</evidence>
<keyword evidence="4" id="KW-1185">Reference proteome</keyword>
<feature type="transmembrane region" description="Helical" evidence="1">
    <location>
        <begin position="118"/>
        <end position="138"/>
    </location>
</feature>
<evidence type="ECO:0000256" key="1">
    <source>
        <dbReference type="SAM" id="Phobius"/>
    </source>
</evidence>
<dbReference type="RefSeq" id="WP_212659409.1">
    <property type="nucleotide sequence ID" value="NZ_JAGXTP010000002.1"/>
</dbReference>
<keyword evidence="1" id="KW-0472">Membrane</keyword>
<name>A0A942ECL8_9HYPH</name>
<dbReference type="Pfam" id="PF07331">
    <property type="entry name" value="TctB"/>
    <property type="match status" value="1"/>
</dbReference>
<feature type="transmembrane region" description="Helical" evidence="1">
    <location>
        <begin position="42"/>
        <end position="64"/>
    </location>
</feature>
<organism evidence="3 4">
    <name type="scientific">Devosia litorisediminis</name>
    <dbReference type="NCBI Taxonomy" id="2829817"/>
    <lineage>
        <taxon>Bacteria</taxon>
        <taxon>Pseudomonadati</taxon>
        <taxon>Pseudomonadota</taxon>
        <taxon>Alphaproteobacteria</taxon>
        <taxon>Hyphomicrobiales</taxon>
        <taxon>Devosiaceae</taxon>
        <taxon>Devosia</taxon>
    </lineage>
</organism>
<gene>
    <name evidence="3" type="ORF">KD146_13820</name>
</gene>
<keyword evidence="1" id="KW-1133">Transmembrane helix</keyword>